<dbReference type="InterPro" id="IPR043022">
    <property type="entry name" value="PngaseF_N_sf"/>
</dbReference>
<dbReference type="Gene3D" id="2.60.120.230">
    <property type="match status" value="1"/>
</dbReference>
<dbReference type="Pfam" id="PF09113">
    <property type="entry name" value="N-glycanase_C"/>
    <property type="match status" value="1"/>
</dbReference>
<dbReference type="PROSITE" id="PS00018">
    <property type="entry name" value="EF_HAND_1"/>
    <property type="match status" value="1"/>
</dbReference>
<reference evidence="5" key="1">
    <citation type="submission" date="2019-10" db="EMBL/GenBank/DDBJ databases">
        <title>Lacipirellula parvula gen. nov., sp. nov., representing a lineage of planctomycetes widespread in freshwater anoxic habitats, and description of the family Lacipirellulaceae.</title>
        <authorList>
            <person name="Dedysh S.N."/>
            <person name="Kulichevskaya I.S."/>
            <person name="Beletsky A.V."/>
            <person name="Rakitin A.L."/>
            <person name="Mardanov A.V."/>
            <person name="Ivanova A.A."/>
            <person name="Saltykova V.X."/>
            <person name="Rijpstra W.I.C."/>
            <person name="Sinninghe Damste J.S."/>
            <person name="Ravin N.V."/>
        </authorList>
    </citation>
    <scope>NUCLEOTIDE SEQUENCE [LARGE SCALE GENOMIC DNA]</scope>
    <source>
        <strain evidence="5">PX69</strain>
    </source>
</reference>
<dbReference type="InterPro" id="IPR002105">
    <property type="entry name" value="Dockerin_1_rpt"/>
</dbReference>
<accession>A0A5K7XIH5</accession>
<dbReference type="PANTHER" id="PTHR39319">
    <property type="entry name" value="SI:DKEY-256H2.1"/>
    <property type="match status" value="1"/>
</dbReference>
<feature type="signal peptide" evidence="2">
    <location>
        <begin position="1"/>
        <end position="29"/>
    </location>
</feature>
<proteinExistence type="predicted"/>
<dbReference type="EMBL" id="AP021861">
    <property type="protein sequence ID" value="BBO34771.1"/>
    <property type="molecule type" value="Genomic_DNA"/>
</dbReference>
<sequence length="424" mass="45874">MRLHRKTRARLFALIAAAIGSTWSATANAAQTTIDVFKNAGIQFGGNASWNAQPGVSILDNGRIIERTITLPELGPFSRVTTNLKLTAGSDAWDRAGNIYVATAAGDVELHKFITAFGGTTTHQQDITALIPTLRNGQLKIRAFVDTWVQAARTLDFSLTITDETANRAPIWGRPLMNDQDWRAGEYPNGRNSVSFIGVPNSVGKVILNYLPSGHASDGNGGDEFTQRTHRILIDGTQVWQGIPWRTDGRNFRSVNPTSGRWGDVWSSDLDRAGWIPGDDVDPIQIDVTQYLTPGKRHTVEYQIDGIRPGDSSGYGYWRASSYVTAYAASAGPADFDYNGVVDGADFLIWQRNSGLSGQVNNGAGDANGDGFVNGRDLVSWRTALGTQFGSAIPASVPEPAGWGAMLFALATLAGSRRWRALQT</sequence>
<dbReference type="GO" id="GO:0000272">
    <property type="term" value="P:polysaccharide catabolic process"/>
    <property type="evidence" value="ECO:0007669"/>
    <property type="project" value="InterPro"/>
</dbReference>
<feature type="chain" id="PRO_5024906253" description="Peptide-N-glycosidase F N-terminal domain-containing protein" evidence="2">
    <location>
        <begin position="30"/>
        <end position="424"/>
    </location>
</feature>
<dbReference type="RefSeq" id="WP_172992183.1">
    <property type="nucleotide sequence ID" value="NZ_AP021861.1"/>
</dbReference>
<evidence type="ECO:0000313" key="4">
    <source>
        <dbReference type="EMBL" id="BBO34771.1"/>
    </source>
</evidence>
<dbReference type="SMART" id="SM01290">
    <property type="entry name" value="N-glycanase_N"/>
    <property type="match status" value="1"/>
</dbReference>
<dbReference type="KEGG" id="lpav:PLANPX_4383"/>
<dbReference type="InterPro" id="IPR014784">
    <property type="entry name" value="Cu2_ascorb_mOase-like_C"/>
</dbReference>
<feature type="domain" description="Peptide-N-glycosidase F N-terminal" evidence="3">
    <location>
        <begin position="33"/>
        <end position="157"/>
    </location>
</feature>
<dbReference type="InterPro" id="IPR053251">
    <property type="entry name" value="N-glycanase"/>
</dbReference>
<dbReference type="GO" id="GO:0016715">
    <property type="term" value="F:oxidoreductase activity, acting on paired donors, with incorporation or reduction of molecular oxygen, reduced ascorbate as one donor, and incorporation of one atom of oxygen"/>
    <property type="evidence" value="ECO:0007669"/>
    <property type="project" value="InterPro"/>
</dbReference>
<keyword evidence="1" id="KW-1015">Disulfide bond</keyword>
<dbReference type="Gene3D" id="2.60.120.1570">
    <property type="entry name" value="Peptide-N-glycosidase F, N-terminal domain"/>
    <property type="match status" value="2"/>
</dbReference>
<evidence type="ECO:0000313" key="5">
    <source>
        <dbReference type="Proteomes" id="UP000326837"/>
    </source>
</evidence>
<evidence type="ECO:0000256" key="2">
    <source>
        <dbReference type="SAM" id="SignalP"/>
    </source>
</evidence>
<evidence type="ECO:0000256" key="1">
    <source>
        <dbReference type="ARBA" id="ARBA00023157"/>
    </source>
</evidence>
<dbReference type="Pfam" id="PF09112">
    <property type="entry name" value="N-glycanase_N"/>
    <property type="match status" value="1"/>
</dbReference>
<dbReference type="InterPro" id="IPR018247">
    <property type="entry name" value="EF_Hand_1_Ca_BS"/>
</dbReference>
<dbReference type="Pfam" id="PF00404">
    <property type="entry name" value="Dockerin_1"/>
    <property type="match status" value="1"/>
</dbReference>
<organism evidence="4 5">
    <name type="scientific">Lacipirellula parvula</name>
    <dbReference type="NCBI Taxonomy" id="2650471"/>
    <lineage>
        <taxon>Bacteria</taxon>
        <taxon>Pseudomonadati</taxon>
        <taxon>Planctomycetota</taxon>
        <taxon>Planctomycetia</taxon>
        <taxon>Pirellulales</taxon>
        <taxon>Lacipirellulaceae</taxon>
        <taxon>Lacipirellula</taxon>
    </lineage>
</organism>
<dbReference type="InterPro" id="IPR008977">
    <property type="entry name" value="PHM/PNGase_F_dom_sf"/>
</dbReference>
<name>A0A5K7XIH5_9BACT</name>
<evidence type="ECO:0000259" key="3">
    <source>
        <dbReference type="SMART" id="SM01290"/>
    </source>
</evidence>
<gene>
    <name evidence="4" type="ORF">PLANPX_4383</name>
</gene>
<dbReference type="InterPro" id="IPR015197">
    <property type="entry name" value="PngaseF_C"/>
</dbReference>
<keyword evidence="5" id="KW-1185">Reference proteome</keyword>
<dbReference type="SUPFAM" id="SSF49742">
    <property type="entry name" value="PHM/PNGase F"/>
    <property type="match status" value="1"/>
</dbReference>
<dbReference type="InterPro" id="IPR015196">
    <property type="entry name" value="PngaseF_N"/>
</dbReference>
<protein>
    <recommendedName>
        <fullName evidence="3">Peptide-N-glycosidase F N-terminal domain-containing protein</fullName>
    </recommendedName>
</protein>
<dbReference type="Proteomes" id="UP000326837">
    <property type="component" value="Chromosome"/>
</dbReference>
<keyword evidence="2" id="KW-0732">Signal</keyword>
<dbReference type="PANTHER" id="PTHR39319:SF1">
    <property type="entry name" value="SI:DKEY-256H2.1"/>
    <property type="match status" value="1"/>
</dbReference>
<dbReference type="GO" id="GO:0004553">
    <property type="term" value="F:hydrolase activity, hydrolyzing O-glycosyl compounds"/>
    <property type="evidence" value="ECO:0007669"/>
    <property type="project" value="InterPro"/>
</dbReference>
<dbReference type="AlphaFoldDB" id="A0A5K7XIH5"/>